<dbReference type="Pfam" id="PF03067">
    <property type="entry name" value="LPMO_10"/>
    <property type="match status" value="1"/>
</dbReference>
<evidence type="ECO:0000313" key="3">
    <source>
        <dbReference type="EMBL" id="SFA83389.1"/>
    </source>
</evidence>
<dbReference type="CDD" id="cd21177">
    <property type="entry name" value="LPMO_AA10"/>
    <property type="match status" value="1"/>
</dbReference>
<evidence type="ECO:0000259" key="2">
    <source>
        <dbReference type="Pfam" id="PF03067"/>
    </source>
</evidence>
<dbReference type="InterPro" id="IPR051024">
    <property type="entry name" value="GlcNAc_Chitin_IntDeg"/>
</dbReference>
<dbReference type="Gene3D" id="2.70.50.50">
    <property type="entry name" value="chitin-binding protein cbp21"/>
    <property type="match status" value="1"/>
</dbReference>
<accession>A0A1I0W3S8</accession>
<dbReference type="InterPro" id="IPR004302">
    <property type="entry name" value="Cellulose/chitin-bd_N"/>
</dbReference>
<dbReference type="RefSeq" id="WP_091669197.1">
    <property type="nucleotide sequence ID" value="NZ_FOKG01000001.1"/>
</dbReference>
<protein>
    <submittedName>
        <fullName evidence="3">Chitin-binding protein</fullName>
    </submittedName>
</protein>
<reference evidence="4" key="1">
    <citation type="submission" date="2016-10" db="EMBL/GenBank/DDBJ databases">
        <authorList>
            <person name="Varghese N."/>
            <person name="Submissions S."/>
        </authorList>
    </citation>
    <scope>NUCLEOTIDE SEQUENCE [LARGE SCALE GENOMIC DNA]</scope>
    <source>
        <strain evidence="4">CGMCC 4.3568</strain>
    </source>
</reference>
<gene>
    <name evidence="3" type="ORF">SAMN05216266_101721</name>
</gene>
<dbReference type="PANTHER" id="PTHR34823">
    <property type="entry name" value="GLCNAC-BINDING PROTEIN A"/>
    <property type="match status" value="1"/>
</dbReference>
<dbReference type="SUPFAM" id="SSF81296">
    <property type="entry name" value="E set domains"/>
    <property type="match status" value="1"/>
</dbReference>
<dbReference type="Proteomes" id="UP000243799">
    <property type="component" value="Unassembled WGS sequence"/>
</dbReference>
<name>A0A1I0W3S8_9PSEU</name>
<evidence type="ECO:0000313" key="4">
    <source>
        <dbReference type="Proteomes" id="UP000243799"/>
    </source>
</evidence>
<dbReference type="InterPro" id="IPR014756">
    <property type="entry name" value="Ig_E-set"/>
</dbReference>
<evidence type="ECO:0000256" key="1">
    <source>
        <dbReference type="ARBA" id="ARBA00022729"/>
    </source>
</evidence>
<dbReference type="OrthoDB" id="2702399at2"/>
<keyword evidence="4" id="KW-1185">Reference proteome</keyword>
<organism evidence="3 4">
    <name type="scientific">Amycolatopsis marina</name>
    <dbReference type="NCBI Taxonomy" id="490629"/>
    <lineage>
        <taxon>Bacteria</taxon>
        <taxon>Bacillati</taxon>
        <taxon>Actinomycetota</taxon>
        <taxon>Actinomycetes</taxon>
        <taxon>Pseudonocardiales</taxon>
        <taxon>Pseudonocardiaceae</taxon>
        <taxon>Amycolatopsis</taxon>
    </lineage>
</organism>
<keyword evidence="1" id="KW-0732">Signal</keyword>
<dbReference type="STRING" id="490629.SAMN05216266_101721"/>
<feature type="domain" description="Chitin-binding type-4" evidence="2">
    <location>
        <begin position="33"/>
        <end position="198"/>
    </location>
</feature>
<dbReference type="EMBL" id="FOKG01000001">
    <property type="protein sequence ID" value="SFA83389.1"/>
    <property type="molecule type" value="Genomic_DNA"/>
</dbReference>
<proteinExistence type="predicted"/>
<sequence length="201" mass="22123">MLGKRIRRAFGIGVLGLAPLILPVAFAGVANAHGYTNNPPSRSYHCKLGNVSNCGPIQWEPQSVEGPKGFPSRGPNDGQLCAANHRAFAPLDDQSKAWPKTTLTSGQQFEFVWTLTAAHATSKFHYYVTKNGWNPNQPLTRSQLELEPFLTVPFNGQRPPFTVRHTGTLPAGKTGHHMIYAVWDVADTTNAFYSCSDINFR</sequence>
<dbReference type="PANTHER" id="PTHR34823:SF1">
    <property type="entry name" value="CHITIN-BINDING TYPE-4 DOMAIN-CONTAINING PROTEIN"/>
    <property type="match status" value="1"/>
</dbReference>
<dbReference type="AlphaFoldDB" id="A0A1I0W3S8"/>